<dbReference type="PANTHER" id="PTHR35936">
    <property type="entry name" value="MEMBRANE-BOUND LYTIC MUREIN TRANSGLYCOSYLASE F"/>
    <property type="match status" value="1"/>
</dbReference>
<dbReference type="AlphaFoldDB" id="A0A9X4LKE8"/>
<organism evidence="4 5">
    <name type="scientific">Pelomonas aquatica</name>
    <dbReference type="NCBI Taxonomy" id="431058"/>
    <lineage>
        <taxon>Bacteria</taxon>
        <taxon>Pseudomonadati</taxon>
        <taxon>Pseudomonadota</taxon>
        <taxon>Betaproteobacteria</taxon>
        <taxon>Burkholderiales</taxon>
        <taxon>Sphaerotilaceae</taxon>
        <taxon>Roseateles</taxon>
    </lineage>
</organism>
<accession>A0A9X4LKE8</accession>
<gene>
    <name evidence="4" type="ORF">EXJ73_22495</name>
</gene>
<evidence type="ECO:0000259" key="3">
    <source>
        <dbReference type="SMART" id="SM00062"/>
    </source>
</evidence>
<dbReference type="InterPro" id="IPR006311">
    <property type="entry name" value="TAT_signal"/>
</dbReference>
<protein>
    <submittedName>
        <fullName evidence="4">Transporter substrate-binding domain-containing protein</fullName>
    </submittedName>
</protein>
<dbReference type="InterPro" id="IPR001638">
    <property type="entry name" value="Solute-binding_3/MltF_N"/>
</dbReference>
<dbReference type="PROSITE" id="PS51318">
    <property type="entry name" value="TAT"/>
    <property type="match status" value="1"/>
</dbReference>
<keyword evidence="5" id="KW-1185">Reference proteome</keyword>
<dbReference type="RefSeq" id="WP_268148089.1">
    <property type="nucleotide sequence ID" value="NZ_JAPPUW010000004.1"/>
</dbReference>
<dbReference type="EMBL" id="SGUG01000059">
    <property type="protein sequence ID" value="MDG0865235.1"/>
    <property type="molecule type" value="Genomic_DNA"/>
</dbReference>
<dbReference type="SMART" id="SM00062">
    <property type="entry name" value="PBPb"/>
    <property type="match status" value="1"/>
</dbReference>
<evidence type="ECO:0000256" key="1">
    <source>
        <dbReference type="ARBA" id="ARBA00022729"/>
    </source>
</evidence>
<dbReference type="NCBIfam" id="TIGR01409">
    <property type="entry name" value="TAT_signal_seq"/>
    <property type="match status" value="1"/>
</dbReference>
<sequence>MPDTLSRRQFMAASAAAAAAGLAQAAGPGPLRIYGVELPPLIMATPYGVTGIVTEITLRACRRAGLDAEVEVVPWARGVNALKSGQCDGLIPTIRSAEREALFDFPGEPVYRSDMSLFGRADRLPAFSGQLGELAERRFVRLRGALFAPEFDEAVREGRLHCEEANSFSAALRMVDAGRVDFAAVPRLAGLQIVASEGLSGRVAALSPPLYRQPFYVALARKPGLADVRRRLDEQLARMWRDGSIAAVEDEYRRRNWLPPGPAKAG</sequence>
<comment type="caution">
    <text evidence="4">The sequence shown here is derived from an EMBL/GenBank/DDBJ whole genome shotgun (WGS) entry which is preliminary data.</text>
</comment>
<dbReference type="Gene3D" id="3.40.190.10">
    <property type="entry name" value="Periplasmic binding protein-like II"/>
    <property type="match status" value="2"/>
</dbReference>
<feature type="chain" id="PRO_5040840282" evidence="2">
    <location>
        <begin position="26"/>
        <end position="266"/>
    </location>
</feature>
<proteinExistence type="predicted"/>
<feature type="signal peptide" evidence="2">
    <location>
        <begin position="1"/>
        <end position="25"/>
    </location>
</feature>
<dbReference type="SUPFAM" id="SSF53850">
    <property type="entry name" value="Periplasmic binding protein-like II"/>
    <property type="match status" value="1"/>
</dbReference>
<keyword evidence="1 2" id="KW-0732">Signal</keyword>
<dbReference type="PANTHER" id="PTHR35936:SF25">
    <property type="entry name" value="ABC TRANSPORTER SUBSTRATE-BINDING PROTEIN"/>
    <property type="match status" value="1"/>
</dbReference>
<evidence type="ECO:0000313" key="5">
    <source>
        <dbReference type="Proteomes" id="UP001152766"/>
    </source>
</evidence>
<dbReference type="Pfam" id="PF00497">
    <property type="entry name" value="SBP_bac_3"/>
    <property type="match status" value="1"/>
</dbReference>
<dbReference type="Proteomes" id="UP001152766">
    <property type="component" value="Unassembled WGS sequence"/>
</dbReference>
<dbReference type="InterPro" id="IPR019546">
    <property type="entry name" value="TAT_signal_bac_arc"/>
</dbReference>
<reference evidence="4" key="1">
    <citation type="submission" date="2019-02" db="EMBL/GenBank/DDBJ databases">
        <title>Draft genome of the type strain Pelomonas aquatica CCUG 52575T.</title>
        <authorList>
            <person name="Gomila M."/>
            <person name="Lalucat J."/>
        </authorList>
    </citation>
    <scope>NUCLEOTIDE SEQUENCE</scope>
    <source>
        <strain evidence="4">CCUG 52575</strain>
    </source>
</reference>
<evidence type="ECO:0000256" key="2">
    <source>
        <dbReference type="SAM" id="SignalP"/>
    </source>
</evidence>
<name>A0A9X4LKE8_9BURK</name>
<feature type="domain" description="Solute-binding protein family 3/N-terminal" evidence="3">
    <location>
        <begin position="30"/>
        <end position="256"/>
    </location>
</feature>
<evidence type="ECO:0000313" key="4">
    <source>
        <dbReference type="EMBL" id="MDG0865235.1"/>
    </source>
</evidence>